<dbReference type="PROSITE" id="PS50893">
    <property type="entry name" value="ABC_TRANSPORTER_2"/>
    <property type="match status" value="1"/>
</dbReference>
<dbReference type="Pfam" id="PF00005">
    <property type="entry name" value="ABC_tran"/>
    <property type="match status" value="1"/>
</dbReference>
<dbReference type="EMBL" id="LAJE02000067">
    <property type="protein sequence ID" value="OEO32583.1"/>
    <property type="molecule type" value="Genomic_DNA"/>
</dbReference>
<evidence type="ECO:0000256" key="3">
    <source>
        <dbReference type="ARBA" id="ARBA00022741"/>
    </source>
</evidence>
<evidence type="ECO:0000256" key="2">
    <source>
        <dbReference type="ARBA" id="ARBA00022448"/>
    </source>
</evidence>
<comment type="caution">
    <text evidence="6">The sequence shown here is derived from an EMBL/GenBank/DDBJ whole genome shotgun (WGS) entry which is preliminary data.</text>
</comment>
<dbReference type="CDD" id="cd03293">
    <property type="entry name" value="ABC_NrtD_SsuB_transporters"/>
    <property type="match status" value="1"/>
</dbReference>
<organism evidence="6 7">
    <name type="scientific">Devosia insulae DS-56</name>
    <dbReference type="NCBI Taxonomy" id="1116389"/>
    <lineage>
        <taxon>Bacteria</taxon>
        <taxon>Pseudomonadati</taxon>
        <taxon>Pseudomonadota</taxon>
        <taxon>Alphaproteobacteria</taxon>
        <taxon>Hyphomicrobiales</taxon>
        <taxon>Devosiaceae</taxon>
        <taxon>Devosia</taxon>
    </lineage>
</organism>
<name>A0A1E5XVG5_9HYPH</name>
<dbReference type="Proteomes" id="UP000095463">
    <property type="component" value="Unassembled WGS sequence"/>
</dbReference>
<proteinExistence type="inferred from homology"/>
<dbReference type="GO" id="GO:0016887">
    <property type="term" value="F:ATP hydrolysis activity"/>
    <property type="evidence" value="ECO:0007669"/>
    <property type="project" value="InterPro"/>
</dbReference>
<dbReference type="SMART" id="SM00382">
    <property type="entry name" value="AAA"/>
    <property type="match status" value="1"/>
</dbReference>
<keyword evidence="3" id="KW-0547">Nucleotide-binding</keyword>
<dbReference type="InterPro" id="IPR003593">
    <property type="entry name" value="AAA+_ATPase"/>
</dbReference>
<accession>A0A1E5XVG5</accession>
<keyword evidence="2" id="KW-0813">Transport</keyword>
<dbReference type="PANTHER" id="PTHR42788:SF19">
    <property type="entry name" value="ALIPHATIC SULFONATES IMPORT ATP-BINDING PROTEIN SSUB 2"/>
    <property type="match status" value="1"/>
</dbReference>
<evidence type="ECO:0000256" key="4">
    <source>
        <dbReference type="ARBA" id="ARBA00022840"/>
    </source>
</evidence>
<dbReference type="PANTHER" id="PTHR42788">
    <property type="entry name" value="TAURINE IMPORT ATP-BINDING PROTEIN-RELATED"/>
    <property type="match status" value="1"/>
</dbReference>
<gene>
    <name evidence="6" type="ORF">VW23_010890</name>
</gene>
<reference evidence="6 7" key="1">
    <citation type="journal article" date="2015" name="Genome Announc.">
        <title>Genome Assemblies of Three Soil-Associated Devosia species: D. insulae, D. limi, and D. soli.</title>
        <authorList>
            <person name="Hassan Y.I."/>
            <person name="Lepp D."/>
            <person name="Zhou T."/>
        </authorList>
    </citation>
    <scope>NUCLEOTIDE SEQUENCE [LARGE SCALE GENOMIC DNA]</scope>
    <source>
        <strain evidence="6 7">DS-56</strain>
    </source>
</reference>
<evidence type="ECO:0000313" key="6">
    <source>
        <dbReference type="EMBL" id="OEO32583.1"/>
    </source>
</evidence>
<evidence type="ECO:0000256" key="1">
    <source>
        <dbReference type="ARBA" id="ARBA00005417"/>
    </source>
</evidence>
<keyword evidence="4 6" id="KW-0067">ATP-binding</keyword>
<dbReference type="Gene3D" id="3.40.50.300">
    <property type="entry name" value="P-loop containing nucleotide triphosphate hydrolases"/>
    <property type="match status" value="1"/>
</dbReference>
<keyword evidence="7" id="KW-1185">Reference proteome</keyword>
<dbReference type="InterPro" id="IPR017871">
    <property type="entry name" value="ABC_transporter-like_CS"/>
</dbReference>
<dbReference type="InterPro" id="IPR003439">
    <property type="entry name" value="ABC_transporter-like_ATP-bd"/>
</dbReference>
<dbReference type="InterPro" id="IPR050166">
    <property type="entry name" value="ABC_transporter_ATP-bind"/>
</dbReference>
<evidence type="ECO:0000259" key="5">
    <source>
        <dbReference type="PROSITE" id="PS50893"/>
    </source>
</evidence>
<feature type="domain" description="ABC transporter" evidence="5">
    <location>
        <begin position="21"/>
        <end position="254"/>
    </location>
</feature>
<dbReference type="GO" id="GO:0005524">
    <property type="term" value="F:ATP binding"/>
    <property type="evidence" value="ECO:0007669"/>
    <property type="project" value="UniProtKB-KW"/>
</dbReference>
<dbReference type="InterPro" id="IPR027417">
    <property type="entry name" value="P-loop_NTPase"/>
</dbReference>
<evidence type="ECO:0000313" key="7">
    <source>
        <dbReference type="Proteomes" id="UP000095463"/>
    </source>
</evidence>
<comment type="similarity">
    <text evidence="1">Belongs to the ABC transporter superfamily.</text>
</comment>
<dbReference type="PROSITE" id="PS00211">
    <property type="entry name" value="ABC_TRANSPORTER_1"/>
    <property type="match status" value="1"/>
</dbReference>
<sequence>MTDTTLAAAPATDTAKGRVLVSMRNVSKLFSNGTLALKDMTLNVQRGEFLSLLGPSGCGKSTALRIIAGLGEPSTGSIDWPSSQLDSRGKPKGDIGFVFQEPTLMPWATVFSNVYLPLRLSGVSKSDARPRIMDVLASVGLADFHKAYPRELSGGMKMRVSIARALVTKPKLLLMDEPFAALDEITRQKLNDDVLRLWRDSGITVIFVTHSVFESAFLSNRIVVMRARPGQVYSDLPIKTSLTRDSHYRTSEEYRATTDTVSRALQEAIEIGAAGK</sequence>
<protein>
    <submittedName>
        <fullName evidence="6">Nitrate/sulfonate/bicarbonate ABC transporter ATP-binding protein</fullName>
    </submittedName>
</protein>
<dbReference type="SUPFAM" id="SSF52540">
    <property type="entry name" value="P-loop containing nucleoside triphosphate hydrolases"/>
    <property type="match status" value="1"/>
</dbReference>
<dbReference type="AlphaFoldDB" id="A0A1E5XVG5"/>